<dbReference type="PANTHER" id="PTHR43861">
    <property type="entry name" value="TRANS-ACONITATE 2-METHYLTRANSFERASE-RELATED"/>
    <property type="match status" value="1"/>
</dbReference>
<dbReference type="Gene3D" id="2.20.25.110">
    <property type="entry name" value="S-adenosyl-L-methionine-dependent methyltransferases"/>
    <property type="match status" value="1"/>
</dbReference>
<evidence type="ECO:0000256" key="1">
    <source>
        <dbReference type="ARBA" id="ARBA00022603"/>
    </source>
</evidence>
<keyword evidence="1 5" id="KW-0489">Methyltransferase</keyword>
<organism evidence="5 6">
    <name type="scientific">Litchfieldia salsa</name>
    <dbReference type="NCBI Taxonomy" id="930152"/>
    <lineage>
        <taxon>Bacteria</taxon>
        <taxon>Bacillati</taxon>
        <taxon>Bacillota</taxon>
        <taxon>Bacilli</taxon>
        <taxon>Bacillales</taxon>
        <taxon>Bacillaceae</taxon>
        <taxon>Litchfieldia</taxon>
    </lineage>
</organism>
<evidence type="ECO:0000313" key="5">
    <source>
        <dbReference type="EMBL" id="SDP74738.1"/>
    </source>
</evidence>
<dbReference type="SUPFAM" id="SSF53335">
    <property type="entry name" value="S-adenosyl-L-methionine-dependent methyltransferases"/>
    <property type="match status" value="1"/>
</dbReference>
<feature type="coiled-coil region" evidence="3">
    <location>
        <begin position="72"/>
        <end position="99"/>
    </location>
</feature>
<feature type="domain" description="Methyltransferase" evidence="4">
    <location>
        <begin position="41"/>
        <end position="136"/>
    </location>
</feature>
<sequence length="249" mass="29356">MSYERFAYLYDRLMEDVPYEKWLDFLQKKIEQYSHRKMDIILDLACGTGEISVPLSQLGFQVVAIDLSDDMLSVANEKAAEANQQIMFYQQNMTELEGLPQFDVIVIFCDSLNYLSTSEEVIKTFQHVKKYLKEDGLFLFDVHSIYKMNHLFLNQTYVGTEDDVSFIWNCFPGSAEHSVEHELSFFVLDEETSMYERFDEVHYQRTFPIEEYEKWLTDLGFEVLEINGDFDQHVTNESERIFYTAKKGS</sequence>
<dbReference type="InterPro" id="IPR041698">
    <property type="entry name" value="Methyltransf_25"/>
</dbReference>
<evidence type="ECO:0000313" key="6">
    <source>
        <dbReference type="Proteomes" id="UP000199159"/>
    </source>
</evidence>
<protein>
    <submittedName>
        <fullName evidence="5">Methyltransferase domain-containing protein</fullName>
    </submittedName>
</protein>
<keyword evidence="3" id="KW-0175">Coiled coil</keyword>
<name>A0A1H0V945_9BACI</name>
<dbReference type="OrthoDB" id="9811589at2"/>
<dbReference type="Pfam" id="PF13649">
    <property type="entry name" value="Methyltransf_25"/>
    <property type="match status" value="1"/>
</dbReference>
<reference evidence="6" key="1">
    <citation type="submission" date="2016-10" db="EMBL/GenBank/DDBJ databases">
        <authorList>
            <person name="Varghese N."/>
            <person name="Submissions S."/>
        </authorList>
    </citation>
    <scope>NUCLEOTIDE SEQUENCE [LARGE SCALE GENOMIC DNA]</scope>
    <source>
        <strain evidence="6">IBRC-M10078</strain>
    </source>
</reference>
<dbReference type="EMBL" id="FNJU01000006">
    <property type="protein sequence ID" value="SDP74738.1"/>
    <property type="molecule type" value="Genomic_DNA"/>
</dbReference>
<keyword evidence="6" id="KW-1185">Reference proteome</keyword>
<dbReference type="InterPro" id="IPR029063">
    <property type="entry name" value="SAM-dependent_MTases_sf"/>
</dbReference>
<dbReference type="CDD" id="cd02440">
    <property type="entry name" value="AdoMet_MTases"/>
    <property type="match status" value="1"/>
</dbReference>
<dbReference type="AlphaFoldDB" id="A0A1H0V945"/>
<dbReference type="Proteomes" id="UP000199159">
    <property type="component" value="Unassembled WGS sequence"/>
</dbReference>
<dbReference type="RefSeq" id="WP_090854993.1">
    <property type="nucleotide sequence ID" value="NZ_FNJU01000006.1"/>
</dbReference>
<gene>
    <name evidence="5" type="ORF">SAMN05216565_10691</name>
</gene>
<proteinExistence type="predicted"/>
<dbReference type="STRING" id="930152.SAMN05216565_10691"/>
<dbReference type="Gene3D" id="3.40.50.150">
    <property type="entry name" value="Vaccinia Virus protein VP39"/>
    <property type="match status" value="1"/>
</dbReference>
<dbReference type="PANTHER" id="PTHR43861:SF1">
    <property type="entry name" value="TRANS-ACONITATE 2-METHYLTRANSFERASE"/>
    <property type="match status" value="1"/>
</dbReference>
<evidence type="ECO:0000259" key="4">
    <source>
        <dbReference type="Pfam" id="PF13649"/>
    </source>
</evidence>
<accession>A0A1H0V945</accession>
<evidence type="ECO:0000256" key="2">
    <source>
        <dbReference type="ARBA" id="ARBA00022679"/>
    </source>
</evidence>
<keyword evidence="2 5" id="KW-0808">Transferase</keyword>
<evidence type="ECO:0000256" key="3">
    <source>
        <dbReference type="SAM" id="Coils"/>
    </source>
</evidence>
<dbReference type="GO" id="GO:0032259">
    <property type="term" value="P:methylation"/>
    <property type="evidence" value="ECO:0007669"/>
    <property type="project" value="UniProtKB-KW"/>
</dbReference>
<dbReference type="GO" id="GO:0008168">
    <property type="term" value="F:methyltransferase activity"/>
    <property type="evidence" value="ECO:0007669"/>
    <property type="project" value="UniProtKB-KW"/>
</dbReference>